<accession>A0A316U3Q8</accession>
<dbReference type="GO" id="GO:0055085">
    <property type="term" value="P:transmembrane transport"/>
    <property type="evidence" value="ECO:0007669"/>
    <property type="project" value="InterPro"/>
</dbReference>
<feature type="transmembrane region" description="Helical" evidence="6">
    <location>
        <begin position="345"/>
        <end position="365"/>
    </location>
</feature>
<keyword evidence="9" id="KW-1185">Reference proteome</keyword>
<dbReference type="Gene3D" id="3.30.750.24">
    <property type="entry name" value="STAS domain"/>
    <property type="match status" value="1"/>
</dbReference>
<dbReference type="PANTHER" id="PTHR11814">
    <property type="entry name" value="SULFATE TRANSPORTER"/>
    <property type="match status" value="1"/>
</dbReference>
<reference evidence="8 9" key="1">
    <citation type="journal article" date="2018" name="Mol. Biol. Evol.">
        <title>Broad Genomic Sampling Reveals a Smut Pathogenic Ancestry of the Fungal Clade Ustilaginomycotina.</title>
        <authorList>
            <person name="Kijpornyongpan T."/>
            <person name="Mondo S.J."/>
            <person name="Barry K."/>
            <person name="Sandor L."/>
            <person name="Lee J."/>
            <person name="Lipzen A."/>
            <person name="Pangilinan J."/>
            <person name="LaButti K."/>
            <person name="Hainaut M."/>
            <person name="Henrissat B."/>
            <person name="Grigoriev I.V."/>
            <person name="Spatafora J.W."/>
            <person name="Aime M.C."/>
        </authorList>
    </citation>
    <scope>NUCLEOTIDE SEQUENCE [LARGE SCALE GENOMIC DNA]</scope>
    <source>
        <strain evidence="8 9">MCA 4718</strain>
    </source>
</reference>
<proteinExistence type="predicted"/>
<keyword evidence="2 6" id="KW-0812">Transmembrane</keyword>
<protein>
    <submittedName>
        <fullName evidence="8">Putative sulfate permease</fullName>
    </submittedName>
</protein>
<dbReference type="EMBL" id="KZ819330">
    <property type="protein sequence ID" value="PWN19800.1"/>
    <property type="molecule type" value="Genomic_DNA"/>
</dbReference>
<evidence type="ECO:0000256" key="1">
    <source>
        <dbReference type="ARBA" id="ARBA00004141"/>
    </source>
</evidence>
<organism evidence="8 9">
    <name type="scientific">Pseudomicrostroma glucosiphilum</name>
    <dbReference type="NCBI Taxonomy" id="1684307"/>
    <lineage>
        <taxon>Eukaryota</taxon>
        <taxon>Fungi</taxon>
        <taxon>Dikarya</taxon>
        <taxon>Basidiomycota</taxon>
        <taxon>Ustilaginomycotina</taxon>
        <taxon>Exobasidiomycetes</taxon>
        <taxon>Microstromatales</taxon>
        <taxon>Microstromatales incertae sedis</taxon>
        <taxon>Pseudomicrostroma</taxon>
    </lineage>
</organism>
<dbReference type="InterPro" id="IPR002645">
    <property type="entry name" value="STAS_dom"/>
</dbReference>
<dbReference type="InterPro" id="IPR011547">
    <property type="entry name" value="SLC26A/SulP_dom"/>
</dbReference>
<name>A0A316U3Q8_9BASI</name>
<dbReference type="STRING" id="1684307.A0A316U3Q8"/>
<dbReference type="CDD" id="cd07042">
    <property type="entry name" value="STAS_SulP_like_sulfate_transporter"/>
    <property type="match status" value="1"/>
</dbReference>
<feature type="transmembrane region" description="Helical" evidence="6">
    <location>
        <begin position="227"/>
        <end position="246"/>
    </location>
</feature>
<comment type="subcellular location">
    <subcellularLocation>
        <location evidence="1">Membrane</location>
        <topology evidence="1">Multi-pass membrane protein</topology>
    </subcellularLocation>
</comment>
<keyword evidence="4 6" id="KW-0472">Membrane</keyword>
<feature type="transmembrane region" description="Helical" evidence="6">
    <location>
        <begin position="290"/>
        <end position="311"/>
    </location>
</feature>
<feature type="transmembrane region" description="Helical" evidence="6">
    <location>
        <begin position="202"/>
        <end position="220"/>
    </location>
</feature>
<evidence type="ECO:0000259" key="7">
    <source>
        <dbReference type="PROSITE" id="PS50801"/>
    </source>
</evidence>
<sequence length="840" mass="90966">MVRFFKTHAEATEPQDLPADQPHGVTSVGRSQNAWQWLIGYNNVEANRIGVPMVSVPDYFEGWFSNPGSKVSTYLGSLFPFTRWIGSYNLSWAFGDCIAGLTVALVLVPQSMSYAIVATLPAEYGLYSSFVGVMIYAFFATSKDVTIGPVAVMSLQVANVIVSVTKQSNEWSGPVIASALAFLCGVVTLGIGLLRLGWLVEFIPAPAVSGFMTGSAFTIAAGQVKTLMGITNVSTTGVPCYLVIINTLKGLPRTHIDAAFGFVALFALYAIRSACIHIPRRYPKLARPCFFISVFRNAFVLIVLTIASRLYCGPHGPKGPYPISILKTVPSGFQHVGRPNLNTGLFSAMGSQLPVSVIILLLEHIAIAKSFGRLNNYKINPNQELLAIGVTNLVGPCFGAYPATGSFSRSAIKAKSGVRTPLAGWLTGILVLISIYALTGVFYWIPSAGLSAVIIHAVGDLIASPRVIAQFWYVSPLECLIFAAAVIASIFDTLEVGVYVSVGASLALLLIRIAHPRGRWLGKVTIHHGDSPTVTVADGEAVREVFVPLDDKDGLRDPSIRVEAPPAGVFIYRFEESFTYPNASHLADLIVDYIKTHTRPGSTQIYKKPGDRPWNDPGPINPYLGRVLRPFTFGSAKRKLTDKIDESSAEVEHDPRPLLKSLILDFGAVSNVDTTSVQTLVDIRVSLERYANGPVEFHFASILSPWIRRGLLAGGFGTGASSRHITEIAPVVLSDPHNKEEANLAQIHAYARRYPSYSKQDSEFEAVHKLEQRRQGGTPSDSQSASSDNKDRLAEEGIPVAGSHSSAPIMWGQDLTPFFHLDLSAALASAVTDKSRARDY</sequence>
<dbReference type="InterPro" id="IPR036513">
    <property type="entry name" value="STAS_dom_sf"/>
</dbReference>
<dbReference type="Proteomes" id="UP000245942">
    <property type="component" value="Unassembled WGS sequence"/>
</dbReference>
<dbReference type="Pfam" id="PF01740">
    <property type="entry name" value="STAS"/>
    <property type="match status" value="1"/>
</dbReference>
<feature type="transmembrane region" description="Helical" evidence="6">
    <location>
        <begin position="176"/>
        <end position="196"/>
    </location>
</feature>
<evidence type="ECO:0000313" key="8">
    <source>
        <dbReference type="EMBL" id="PWN19800.1"/>
    </source>
</evidence>
<feature type="transmembrane region" description="Helical" evidence="6">
    <location>
        <begin position="258"/>
        <end position="278"/>
    </location>
</feature>
<feature type="domain" description="STAS" evidence="7">
    <location>
        <begin position="568"/>
        <end position="716"/>
    </location>
</feature>
<feature type="compositionally biased region" description="Polar residues" evidence="5">
    <location>
        <begin position="775"/>
        <end position="787"/>
    </location>
</feature>
<dbReference type="PROSITE" id="PS50801">
    <property type="entry name" value="STAS"/>
    <property type="match status" value="1"/>
</dbReference>
<dbReference type="OrthoDB" id="288203at2759"/>
<evidence type="ECO:0000313" key="9">
    <source>
        <dbReference type="Proteomes" id="UP000245942"/>
    </source>
</evidence>
<evidence type="ECO:0000256" key="4">
    <source>
        <dbReference type="ARBA" id="ARBA00023136"/>
    </source>
</evidence>
<evidence type="ECO:0000256" key="3">
    <source>
        <dbReference type="ARBA" id="ARBA00022989"/>
    </source>
</evidence>
<dbReference type="GeneID" id="37014590"/>
<feature type="region of interest" description="Disordered" evidence="5">
    <location>
        <begin position="770"/>
        <end position="792"/>
    </location>
</feature>
<evidence type="ECO:0000256" key="2">
    <source>
        <dbReference type="ARBA" id="ARBA00022692"/>
    </source>
</evidence>
<keyword evidence="3 6" id="KW-1133">Transmembrane helix</keyword>
<feature type="transmembrane region" description="Helical" evidence="6">
    <location>
        <begin position="115"/>
        <end position="139"/>
    </location>
</feature>
<dbReference type="InterPro" id="IPR001902">
    <property type="entry name" value="SLC26A/SulP_fam"/>
</dbReference>
<feature type="transmembrane region" description="Helical" evidence="6">
    <location>
        <begin position="496"/>
        <end position="514"/>
    </location>
</feature>
<feature type="transmembrane region" description="Helical" evidence="6">
    <location>
        <begin position="145"/>
        <end position="164"/>
    </location>
</feature>
<feature type="transmembrane region" description="Helical" evidence="6">
    <location>
        <begin position="471"/>
        <end position="490"/>
    </location>
</feature>
<gene>
    <name evidence="8" type="ORF">BCV69DRAFT_283901</name>
</gene>
<dbReference type="RefSeq" id="XP_025346960.1">
    <property type="nucleotide sequence ID" value="XM_025492856.1"/>
</dbReference>
<feature type="transmembrane region" description="Helical" evidence="6">
    <location>
        <begin position="423"/>
        <end position="445"/>
    </location>
</feature>
<evidence type="ECO:0000256" key="6">
    <source>
        <dbReference type="SAM" id="Phobius"/>
    </source>
</evidence>
<dbReference type="NCBIfam" id="TIGR00815">
    <property type="entry name" value="sulP"/>
    <property type="match status" value="1"/>
</dbReference>
<evidence type="ECO:0000256" key="5">
    <source>
        <dbReference type="SAM" id="MobiDB-lite"/>
    </source>
</evidence>
<dbReference type="GO" id="GO:0016020">
    <property type="term" value="C:membrane"/>
    <property type="evidence" value="ECO:0007669"/>
    <property type="project" value="UniProtKB-SubCell"/>
</dbReference>
<dbReference type="AlphaFoldDB" id="A0A316U3Q8"/>
<feature type="transmembrane region" description="Helical" evidence="6">
    <location>
        <begin position="90"/>
        <end position="108"/>
    </location>
</feature>
<dbReference type="Pfam" id="PF00916">
    <property type="entry name" value="Sulfate_transp"/>
    <property type="match status" value="1"/>
</dbReference>